<accession>A0ABP9DBZ1</accession>
<evidence type="ECO:0000313" key="1">
    <source>
        <dbReference type="EMBL" id="GAA4832712.1"/>
    </source>
</evidence>
<protein>
    <recommendedName>
        <fullName evidence="3">Cytochrome c domain-containing protein</fullName>
    </recommendedName>
</protein>
<dbReference type="EMBL" id="BAABJX010000026">
    <property type="protein sequence ID" value="GAA4832712.1"/>
    <property type="molecule type" value="Genomic_DNA"/>
</dbReference>
<evidence type="ECO:0008006" key="3">
    <source>
        <dbReference type="Google" id="ProtNLM"/>
    </source>
</evidence>
<reference evidence="2" key="1">
    <citation type="journal article" date="2019" name="Int. J. Syst. Evol. Microbiol.">
        <title>The Global Catalogue of Microorganisms (GCM) 10K type strain sequencing project: providing services to taxonomists for standard genome sequencing and annotation.</title>
        <authorList>
            <consortium name="The Broad Institute Genomics Platform"/>
            <consortium name="The Broad Institute Genome Sequencing Center for Infectious Disease"/>
            <person name="Wu L."/>
            <person name="Ma J."/>
        </authorList>
    </citation>
    <scope>NUCLEOTIDE SEQUENCE [LARGE SCALE GENOMIC DNA]</scope>
    <source>
        <strain evidence="2">JCM 18326</strain>
    </source>
</reference>
<proteinExistence type="predicted"/>
<comment type="caution">
    <text evidence="1">The sequence shown here is derived from an EMBL/GenBank/DDBJ whole genome shotgun (WGS) entry which is preliminary data.</text>
</comment>
<name>A0ABP9DBZ1_9BACT</name>
<gene>
    <name evidence="1" type="ORF">GCM10023331_17450</name>
</gene>
<dbReference type="RefSeq" id="WP_345371007.1">
    <property type="nucleotide sequence ID" value="NZ_BAABJX010000026.1"/>
</dbReference>
<keyword evidence="2" id="KW-1185">Reference proteome</keyword>
<organism evidence="1 2">
    <name type="scientific">Algivirga pacifica</name>
    <dbReference type="NCBI Taxonomy" id="1162670"/>
    <lineage>
        <taxon>Bacteria</taxon>
        <taxon>Pseudomonadati</taxon>
        <taxon>Bacteroidota</taxon>
        <taxon>Cytophagia</taxon>
        <taxon>Cytophagales</taxon>
        <taxon>Flammeovirgaceae</taxon>
        <taxon>Algivirga</taxon>
    </lineage>
</organism>
<evidence type="ECO:0000313" key="2">
    <source>
        <dbReference type="Proteomes" id="UP001500298"/>
    </source>
</evidence>
<dbReference type="Proteomes" id="UP001500298">
    <property type="component" value="Unassembled WGS sequence"/>
</dbReference>
<sequence length="110" mass="12479">MKKIIGGIAFLGMIIGALPVLAQDEGKQLFQVEEEVVSKRGCMDCSCKELILDPTLLFKDKSHIALKHQKNNVYISELTLEEKQHILVVLKYLPQPLAQQKETVKGEYRK</sequence>